<feature type="compositionally biased region" description="Low complexity" evidence="1">
    <location>
        <begin position="229"/>
        <end position="239"/>
    </location>
</feature>
<feature type="compositionally biased region" description="Polar residues" evidence="1">
    <location>
        <begin position="327"/>
        <end position="349"/>
    </location>
</feature>
<sequence>MTKRPGQPYKYDSPAPDIDMTKTSVWKTRRPGSSGPDFDVLCAQNTIIAKQNQEILRLFFSLLGNGYNEKPVKLHVVAAEQLLANEKSRKLLLAISRRFEDTGRGRMSTTRTETAKMVHGPAWQSFVIDSLRVEDSRQPYIKKMTRLFKDMTSASNMQVHTRVSKLLQAEECDDEDMVRQDGHNESDSEGEWQDIYDLTDRGDMADANKPSNVQKRPAGPNTHLERKMATPPKTPAAMPVSRSTRTQIINGETVIVPKKKTAKTPRALSKSPAKGVAKPAAWGPSKASTQNSNSYTGTRVYASVDKENEEPRAKHRRMGTGERDQCGGSQSVVDVSSAESTSDFDGSGC</sequence>
<feature type="region of interest" description="Disordered" evidence="1">
    <location>
        <begin position="257"/>
        <end position="349"/>
    </location>
</feature>
<reference evidence="2" key="1">
    <citation type="submission" date="2017-12" db="EMBL/GenBank/DDBJ databases">
        <title>Genome Sequencing Reveals a Rich Biosynthetic Potential.</title>
        <authorList>
            <person name="Bertrand R.L."/>
            <person name="Abdel-Hameed M.E."/>
            <person name="Sorensen J.L."/>
        </authorList>
    </citation>
    <scope>NUCLEOTIDE SEQUENCE</scope>
</reference>
<feature type="compositionally biased region" description="Polar residues" evidence="1">
    <location>
        <begin position="286"/>
        <end position="297"/>
    </location>
</feature>
<name>A0A2K9YDC8_CLAUC</name>
<dbReference type="AlphaFoldDB" id="A0A2K9YDC8"/>
<accession>A0A2K9YDC8</accession>
<evidence type="ECO:0000256" key="1">
    <source>
        <dbReference type="SAM" id="MobiDB-lite"/>
    </source>
</evidence>
<evidence type="ECO:0000313" key="2">
    <source>
        <dbReference type="EMBL" id="AUW30849.1"/>
    </source>
</evidence>
<protein>
    <submittedName>
        <fullName evidence="2">Uncharacterized protein</fullName>
    </submittedName>
</protein>
<organism evidence="2">
    <name type="scientific">Cladonia uncialis subsp. uncialis</name>
    <dbReference type="NCBI Taxonomy" id="180999"/>
    <lineage>
        <taxon>Eukaryota</taxon>
        <taxon>Fungi</taxon>
        <taxon>Dikarya</taxon>
        <taxon>Ascomycota</taxon>
        <taxon>Pezizomycotina</taxon>
        <taxon>Lecanoromycetes</taxon>
        <taxon>OSLEUM clade</taxon>
        <taxon>Lecanoromycetidae</taxon>
        <taxon>Lecanorales</taxon>
        <taxon>Lecanorineae</taxon>
        <taxon>Cladoniaceae</taxon>
        <taxon>Cladonia</taxon>
    </lineage>
</organism>
<dbReference type="EMBL" id="MG777480">
    <property type="protein sequence ID" value="AUW30849.1"/>
    <property type="molecule type" value="Genomic_DNA"/>
</dbReference>
<feature type="region of interest" description="Disordered" evidence="1">
    <location>
        <begin position="168"/>
        <end position="241"/>
    </location>
</feature>
<proteinExistence type="predicted"/>
<feature type="compositionally biased region" description="Basic and acidic residues" evidence="1">
    <location>
        <begin position="177"/>
        <end position="186"/>
    </location>
</feature>